<dbReference type="AlphaFoldDB" id="A0A7S7NSQ0"/>
<dbReference type="InterPro" id="IPR002541">
    <property type="entry name" value="Cyt_c_assembly"/>
</dbReference>
<feature type="transmembrane region" description="Helical" evidence="1">
    <location>
        <begin position="126"/>
        <end position="152"/>
    </location>
</feature>
<name>A0A7S7NSQ0_PALFE</name>
<feature type="transmembrane region" description="Helical" evidence="1">
    <location>
        <begin position="90"/>
        <end position="114"/>
    </location>
</feature>
<keyword evidence="1" id="KW-0812">Transmembrane</keyword>
<reference evidence="3 4" key="1">
    <citation type="submission" date="2020-10" db="EMBL/GenBank/DDBJ databases">
        <title>Complete genome sequence of Paludibaculum fermentans P105T, a facultatively anaerobic acidobacterium capable of dissimilatory Fe(III) reduction.</title>
        <authorList>
            <person name="Dedysh S.N."/>
            <person name="Beletsky A.V."/>
            <person name="Kulichevskaya I.S."/>
            <person name="Mardanov A.V."/>
            <person name="Ravin N.V."/>
        </authorList>
    </citation>
    <scope>NUCLEOTIDE SEQUENCE [LARGE SCALE GENOMIC DNA]</scope>
    <source>
        <strain evidence="3 4">P105</strain>
    </source>
</reference>
<dbReference type="GO" id="GO:0017004">
    <property type="term" value="P:cytochrome complex assembly"/>
    <property type="evidence" value="ECO:0007669"/>
    <property type="project" value="InterPro"/>
</dbReference>
<dbReference type="KEGG" id="pfer:IRI77_03820"/>
<dbReference type="Proteomes" id="UP000593892">
    <property type="component" value="Chromosome"/>
</dbReference>
<evidence type="ECO:0000256" key="1">
    <source>
        <dbReference type="SAM" id="Phobius"/>
    </source>
</evidence>
<organism evidence="3 4">
    <name type="scientific">Paludibaculum fermentans</name>
    <dbReference type="NCBI Taxonomy" id="1473598"/>
    <lineage>
        <taxon>Bacteria</taxon>
        <taxon>Pseudomonadati</taxon>
        <taxon>Acidobacteriota</taxon>
        <taxon>Terriglobia</taxon>
        <taxon>Bryobacterales</taxon>
        <taxon>Bryobacteraceae</taxon>
        <taxon>Paludibaculum</taxon>
    </lineage>
</organism>
<gene>
    <name evidence="3" type="primary">ccsA</name>
    <name evidence="3" type="ORF">IRI77_03820</name>
</gene>
<dbReference type="PANTHER" id="PTHR38034">
    <property type="entry name" value="INNER MEMBRANE PROTEIN YPJD"/>
    <property type="match status" value="1"/>
</dbReference>
<feature type="domain" description="Cytochrome c assembly protein" evidence="2">
    <location>
        <begin position="64"/>
        <end position="262"/>
    </location>
</feature>
<evidence type="ECO:0000313" key="4">
    <source>
        <dbReference type="Proteomes" id="UP000593892"/>
    </source>
</evidence>
<accession>A0A7S7NSQ0</accession>
<dbReference type="InterPro" id="IPR052372">
    <property type="entry name" value="YpjD/HemX"/>
</dbReference>
<protein>
    <submittedName>
        <fullName evidence="3">Cytochrome c biogenesis protein CcsA</fullName>
    </submittedName>
</protein>
<feature type="transmembrane region" description="Helical" evidence="1">
    <location>
        <begin position="6"/>
        <end position="24"/>
    </location>
</feature>
<dbReference type="RefSeq" id="WP_194450759.1">
    <property type="nucleotide sequence ID" value="NZ_CP063849.1"/>
</dbReference>
<keyword evidence="1" id="KW-0472">Membrane</keyword>
<dbReference type="GO" id="GO:0020037">
    <property type="term" value="F:heme binding"/>
    <property type="evidence" value="ECO:0007669"/>
    <property type="project" value="InterPro"/>
</dbReference>
<sequence>MSLFWLRVAAVLYAAGLVHAFLTVLRRGARLFPYALGAFHVAVVLHFVSFVEHSVELRHLAANNFYETASLCALIFAVVYLFVEWRYHFAILSIFIFPLVSLLTLIAAMGAPMASWEDVRVRNAWLITHILLVLVGYAGLLLSAGAAVFYLLQERRLKRKHGSEDFIAMVTPDRLPPLETLDTLITRSMSVGFVAVTLAVVAGSSWASIEYGTRWISEAKIVVSLVTWGFYLLMVFLRISAGWRGRKAAVLSLTVLGFAVITWAAHVGLRPLLAK</sequence>
<feature type="transmembrane region" description="Helical" evidence="1">
    <location>
        <begin position="31"/>
        <end position="51"/>
    </location>
</feature>
<proteinExistence type="predicted"/>
<dbReference type="PANTHER" id="PTHR38034:SF1">
    <property type="entry name" value="INNER MEMBRANE PROTEIN YPJD"/>
    <property type="match status" value="1"/>
</dbReference>
<feature type="transmembrane region" description="Helical" evidence="1">
    <location>
        <begin position="248"/>
        <end position="269"/>
    </location>
</feature>
<feature type="transmembrane region" description="Helical" evidence="1">
    <location>
        <begin position="221"/>
        <end position="241"/>
    </location>
</feature>
<evidence type="ECO:0000313" key="3">
    <source>
        <dbReference type="EMBL" id="QOY89097.1"/>
    </source>
</evidence>
<keyword evidence="1" id="KW-1133">Transmembrane helix</keyword>
<feature type="transmembrane region" description="Helical" evidence="1">
    <location>
        <begin position="191"/>
        <end position="209"/>
    </location>
</feature>
<feature type="transmembrane region" description="Helical" evidence="1">
    <location>
        <begin position="63"/>
        <end position="83"/>
    </location>
</feature>
<evidence type="ECO:0000259" key="2">
    <source>
        <dbReference type="Pfam" id="PF01578"/>
    </source>
</evidence>
<dbReference type="EMBL" id="CP063849">
    <property type="protein sequence ID" value="QOY89097.1"/>
    <property type="molecule type" value="Genomic_DNA"/>
</dbReference>
<keyword evidence="4" id="KW-1185">Reference proteome</keyword>
<dbReference type="Pfam" id="PF01578">
    <property type="entry name" value="Cytochrom_C_asm"/>
    <property type="match status" value="1"/>
</dbReference>